<organism evidence="1 2">
    <name type="scientific">Panagrolaimus sp. PS1159</name>
    <dbReference type="NCBI Taxonomy" id="55785"/>
    <lineage>
        <taxon>Eukaryota</taxon>
        <taxon>Metazoa</taxon>
        <taxon>Ecdysozoa</taxon>
        <taxon>Nematoda</taxon>
        <taxon>Chromadorea</taxon>
        <taxon>Rhabditida</taxon>
        <taxon>Tylenchina</taxon>
        <taxon>Panagrolaimomorpha</taxon>
        <taxon>Panagrolaimoidea</taxon>
        <taxon>Panagrolaimidae</taxon>
        <taxon>Panagrolaimus</taxon>
    </lineage>
</organism>
<sequence length="123" mass="14274">MKLFVNEKLTLKVEGTLFIEKADSKWKRKFLQPKRTTTHGFSDLWNTDFKDFTIVTDGKEINVHKCVLAFVISDFTSEVVEKGIKLCYKQILVSDCSVKESLLLLKFTDKYDIKVVKVMISFI</sequence>
<dbReference type="Proteomes" id="UP000887580">
    <property type="component" value="Unplaced"/>
</dbReference>
<evidence type="ECO:0000313" key="1">
    <source>
        <dbReference type="Proteomes" id="UP000887580"/>
    </source>
</evidence>
<protein>
    <submittedName>
        <fullName evidence="2">BTB domain-containing protein</fullName>
    </submittedName>
</protein>
<accession>A0AC35EV96</accession>
<evidence type="ECO:0000313" key="2">
    <source>
        <dbReference type="WBParaSite" id="PS1159_v2.g10996.t1"/>
    </source>
</evidence>
<reference evidence="2" key="1">
    <citation type="submission" date="2022-11" db="UniProtKB">
        <authorList>
            <consortium name="WormBaseParasite"/>
        </authorList>
    </citation>
    <scope>IDENTIFICATION</scope>
</reference>
<proteinExistence type="predicted"/>
<name>A0AC35EV96_9BILA</name>
<dbReference type="WBParaSite" id="PS1159_v2.g10996.t1">
    <property type="protein sequence ID" value="PS1159_v2.g10996.t1"/>
    <property type="gene ID" value="PS1159_v2.g10996"/>
</dbReference>